<evidence type="ECO:0000256" key="8">
    <source>
        <dbReference type="RuleBase" id="RU363064"/>
    </source>
</evidence>
<evidence type="ECO:0000313" key="10">
    <source>
        <dbReference type="Proteomes" id="UP000245535"/>
    </source>
</evidence>
<reference evidence="9 10" key="1">
    <citation type="submission" date="2018-03" db="EMBL/GenBank/DDBJ databases">
        <title>Genomic Encyclopedia of Archaeal and Bacterial Type Strains, Phase II (KMG-II): from individual species to whole genera.</title>
        <authorList>
            <person name="Goeker M."/>
        </authorList>
    </citation>
    <scope>NUCLEOTIDE SEQUENCE [LARGE SCALE GENOMIC DNA]</scope>
    <source>
        <strain evidence="9 10">DSM 28229</strain>
    </source>
</reference>
<protein>
    <submittedName>
        <fullName evidence="9">AGCS family alanine or glycine:cation symporter</fullName>
    </submittedName>
</protein>
<gene>
    <name evidence="9" type="ORF">BC781_105169</name>
</gene>
<feature type="transmembrane region" description="Helical" evidence="8">
    <location>
        <begin position="233"/>
        <end position="250"/>
    </location>
</feature>
<dbReference type="Pfam" id="PF01235">
    <property type="entry name" value="Na_Ala_symp"/>
    <property type="match status" value="1"/>
</dbReference>
<feature type="transmembrane region" description="Helical" evidence="8">
    <location>
        <begin position="363"/>
        <end position="384"/>
    </location>
</feature>
<evidence type="ECO:0000256" key="7">
    <source>
        <dbReference type="ARBA" id="ARBA00023136"/>
    </source>
</evidence>
<keyword evidence="8" id="KW-0769">Symport</keyword>
<feature type="transmembrane region" description="Helical" evidence="8">
    <location>
        <begin position="317"/>
        <end position="343"/>
    </location>
</feature>
<organism evidence="9 10">
    <name type="scientific">Sediminitomix flava</name>
    <dbReference type="NCBI Taxonomy" id="379075"/>
    <lineage>
        <taxon>Bacteria</taxon>
        <taxon>Pseudomonadati</taxon>
        <taxon>Bacteroidota</taxon>
        <taxon>Cytophagia</taxon>
        <taxon>Cytophagales</taxon>
        <taxon>Flammeovirgaceae</taxon>
        <taxon>Sediminitomix</taxon>
    </lineage>
</organism>
<evidence type="ECO:0000256" key="6">
    <source>
        <dbReference type="ARBA" id="ARBA00022989"/>
    </source>
</evidence>
<dbReference type="PRINTS" id="PR00175">
    <property type="entry name" value="NAALASMPORT"/>
</dbReference>
<keyword evidence="7 8" id="KW-0472">Membrane</keyword>
<feature type="transmembrane region" description="Helical" evidence="8">
    <location>
        <begin position="28"/>
        <end position="47"/>
    </location>
</feature>
<dbReference type="PANTHER" id="PTHR30330:SF3">
    <property type="entry name" value="TRANSCRIPTIONAL REGULATOR, LRP FAMILY"/>
    <property type="match status" value="1"/>
</dbReference>
<sequence length="473" mass="51201">MDLKGMILLATTQSTFIEKALSSFSNAMWGPALLVLLLGGGFYFLMISKFLPFRYLKHAIDVLRGKYDDPNEEGELNHYETLSGAIAATVGLGNISGVAIAIIMGGPGALFWMWISAIVGSATKFFTCTLSIMYRGKDDEGNVQGGPMYVIMEGLGKKWKPLAVIFSLAGMIGTTPAFQSNQLTQIVYEVVVPQTYTGEVWVPKLIISLVILSIVALVILGGIQRIGNIAGKLVPVMVLVYSISVIYIILSNYEQIIPCFELIFSDAFSGEAVLGGAIGQVIIIGARRAAFSNEAGLGTAPMMHGAAKTSEPVREGLIAMLGPIIDTVIVCTMTALAILITGVWKDGSGNGIEVTALAFESGIPYVGKYILLFAVVTFSMTTLFTMSYYGTKCTGFVFGAKYQKYYNWFYCAIIIIAALIPLDVLINLIDGMYAVMAWPTMISTILLSKTVIEAAKAYFKKYEKEDEKLVDIS</sequence>
<evidence type="ECO:0000256" key="4">
    <source>
        <dbReference type="ARBA" id="ARBA00022475"/>
    </source>
</evidence>
<evidence type="ECO:0000256" key="2">
    <source>
        <dbReference type="ARBA" id="ARBA00009261"/>
    </source>
</evidence>
<dbReference type="InterPro" id="IPR001463">
    <property type="entry name" value="Na/Ala_symport"/>
</dbReference>
<keyword evidence="5 8" id="KW-0812">Transmembrane</keyword>
<keyword evidence="3 8" id="KW-0813">Transport</keyword>
<feature type="transmembrane region" description="Helical" evidence="8">
    <location>
        <begin position="162"/>
        <end position="180"/>
    </location>
</feature>
<keyword evidence="6 8" id="KW-1133">Transmembrane helix</keyword>
<comment type="similarity">
    <text evidence="2 8">Belongs to the alanine or glycine:cation symporter (AGCS) (TC 2.A.25) family.</text>
</comment>
<dbReference type="Proteomes" id="UP000245535">
    <property type="component" value="Unassembled WGS sequence"/>
</dbReference>
<evidence type="ECO:0000256" key="5">
    <source>
        <dbReference type="ARBA" id="ARBA00022692"/>
    </source>
</evidence>
<evidence type="ECO:0000313" key="9">
    <source>
        <dbReference type="EMBL" id="PWJ40106.1"/>
    </source>
</evidence>
<evidence type="ECO:0000256" key="3">
    <source>
        <dbReference type="ARBA" id="ARBA00022448"/>
    </source>
</evidence>
<dbReference type="PROSITE" id="PS00873">
    <property type="entry name" value="NA_ALANINE_SYMP"/>
    <property type="match status" value="1"/>
</dbReference>
<feature type="transmembrane region" description="Helical" evidence="8">
    <location>
        <begin position="405"/>
        <end position="426"/>
    </location>
</feature>
<evidence type="ECO:0000256" key="1">
    <source>
        <dbReference type="ARBA" id="ARBA00004651"/>
    </source>
</evidence>
<name>A0A315Z988_SEDFL</name>
<proteinExistence type="inferred from homology"/>
<comment type="subcellular location">
    <subcellularLocation>
        <location evidence="1 8">Cell membrane</location>
        <topology evidence="1 8">Multi-pass membrane protein</topology>
    </subcellularLocation>
</comment>
<dbReference type="Gene3D" id="1.20.1740.10">
    <property type="entry name" value="Amino acid/polyamine transporter I"/>
    <property type="match status" value="1"/>
</dbReference>
<dbReference type="PANTHER" id="PTHR30330">
    <property type="entry name" value="AGSS FAMILY TRANSPORTER, SODIUM-ALANINE"/>
    <property type="match status" value="1"/>
</dbReference>
<feature type="transmembrane region" description="Helical" evidence="8">
    <location>
        <begin position="85"/>
        <end position="105"/>
    </location>
</feature>
<keyword evidence="10" id="KW-1185">Reference proteome</keyword>
<comment type="caution">
    <text evidence="9">The sequence shown here is derived from an EMBL/GenBank/DDBJ whole genome shotgun (WGS) entry which is preliminary data.</text>
</comment>
<dbReference type="EMBL" id="QGDO01000005">
    <property type="protein sequence ID" value="PWJ40106.1"/>
    <property type="molecule type" value="Genomic_DNA"/>
</dbReference>
<dbReference type="AlphaFoldDB" id="A0A315Z988"/>
<accession>A0A315Z988</accession>
<dbReference type="NCBIfam" id="TIGR00835">
    <property type="entry name" value="agcS"/>
    <property type="match status" value="1"/>
</dbReference>
<dbReference type="GO" id="GO:0005886">
    <property type="term" value="C:plasma membrane"/>
    <property type="evidence" value="ECO:0007669"/>
    <property type="project" value="UniProtKB-SubCell"/>
</dbReference>
<feature type="transmembrane region" description="Helical" evidence="8">
    <location>
        <begin position="111"/>
        <end position="134"/>
    </location>
</feature>
<keyword evidence="4 8" id="KW-1003">Cell membrane</keyword>
<dbReference type="GO" id="GO:0005283">
    <property type="term" value="F:amino acid:sodium symporter activity"/>
    <property type="evidence" value="ECO:0007669"/>
    <property type="project" value="InterPro"/>
</dbReference>
<feature type="transmembrane region" description="Helical" evidence="8">
    <location>
        <begin position="200"/>
        <end position="221"/>
    </location>
</feature>